<reference evidence="1 2" key="1">
    <citation type="journal article" date="2015" name="Genome Biol.">
        <title>Comparative genomics of Steinernema reveals deeply conserved gene regulatory networks.</title>
        <authorList>
            <person name="Dillman A.R."/>
            <person name="Macchietto M."/>
            <person name="Porter C.F."/>
            <person name="Rogers A."/>
            <person name="Williams B."/>
            <person name="Antoshechkin I."/>
            <person name="Lee M.M."/>
            <person name="Goodwin Z."/>
            <person name="Lu X."/>
            <person name="Lewis E.E."/>
            <person name="Goodrich-Blair H."/>
            <person name="Stock S.P."/>
            <person name="Adams B.J."/>
            <person name="Sternberg P.W."/>
            <person name="Mortazavi A."/>
        </authorList>
    </citation>
    <scope>NUCLEOTIDE SEQUENCE [LARGE SCALE GENOMIC DNA]</scope>
    <source>
        <strain evidence="1 2">ALL</strain>
    </source>
</reference>
<organism evidence="1 2">
    <name type="scientific">Steinernema carpocapsae</name>
    <name type="common">Entomopathogenic nematode</name>
    <dbReference type="NCBI Taxonomy" id="34508"/>
    <lineage>
        <taxon>Eukaryota</taxon>
        <taxon>Metazoa</taxon>
        <taxon>Ecdysozoa</taxon>
        <taxon>Nematoda</taxon>
        <taxon>Chromadorea</taxon>
        <taxon>Rhabditida</taxon>
        <taxon>Tylenchina</taxon>
        <taxon>Panagrolaimomorpha</taxon>
        <taxon>Strongyloidoidea</taxon>
        <taxon>Steinernematidae</taxon>
        <taxon>Steinernema</taxon>
    </lineage>
</organism>
<protein>
    <submittedName>
        <fullName evidence="1">Uncharacterized protein</fullName>
    </submittedName>
</protein>
<dbReference type="EMBL" id="CM016762">
    <property type="protein sequence ID" value="TMS33077.1"/>
    <property type="molecule type" value="Genomic_DNA"/>
</dbReference>
<evidence type="ECO:0000313" key="2">
    <source>
        <dbReference type="Proteomes" id="UP000298663"/>
    </source>
</evidence>
<sequence length="75" mass="8792">MLLATMASSSPQRRRRWRRSFFLSPRAPRPLDCARLLWWHPRLDFAAAFLHPLLLLYFSPAPVNIQPSFATLRTT</sequence>
<gene>
    <name evidence="1" type="ORF">L596_000854</name>
</gene>
<reference evidence="1 2" key="2">
    <citation type="journal article" date="2019" name="G3 (Bethesda)">
        <title>Hybrid Assembly of the Genome of the Entomopathogenic Nematode Steinernema carpocapsae Identifies the X-Chromosome.</title>
        <authorList>
            <person name="Serra L."/>
            <person name="Macchietto M."/>
            <person name="Macias-Munoz A."/>
            <person name="McGill C.J."/>
            <person name="Rodriguez I.M."/>
            <person name="Rodriguez B."/>
            <person name="Murad R."/>
            <person name="Mortazavi A."/>
        </authorList>
    </citation>
    <scope>NUCLEOTIDE SEQUENCE [LARGE SCALE GENOMIC DNA]</scope>
    <source>
        <strain evidence="1 2">ALL</strain>
    </source>
</reference>
<keyword evidence="2" id="KW-1185">Reference proteome</keyword>
<dbReference type="EMBL" id="AZBU02000001">
    <property type="protein sequence ID" value="TMS33077.1"/>
    <property type="molecule type" value="Genomic_DNA"/>
</dbReference>
<accession>A0A4U8ULT1</accession>
<dbReference type="AlphaFoldDB" id="A0A4U8ULT1"/>
<evidence type="ECO:0000313" key="1">
    <source>
        <dbReference type="EMBL" id="TMS33077.1"/>
    </source>
</evidence>
<dbReference type="Proteomes" id="UP000298663">
    <property type="component" value="Chromosome X"/>
</dbReference>
<name>A0A4U8ULT1_STECR</name>
<proteinExistence type="predicted"/>
<comment type="caution">
    <text evidence="1">The sequence shown here is derived from an EMBL/GenBank/DDBJ whole genome shotgun (WGS) entry which is preliminary data.</text>
</comment>